<dbReference type="OrthoDB" id="9799225at2"/>
<dbReference type="AlphaFoldDB" id="K6WA93"/>
<protein>
    <recommendedName>
        <fullName evidence="10">AI-2E family transporter</fullName>
    </recommendedName>
</protein>
<dbReference type="GO" id="GO:0055085">
    <property type="term" value="P:transmembrane transport"/>
    <property type="evidence" value="ECO:0007669"/>
    <property type="project" value="TreeGrafter"/>
</dbReference>
<feature type="compositionally biased region" description="Low complexity" evidence="6">
    <location>
        <begin position="38"/>
        <end position="47"/>
    </location>
</feature>
<evidence type="ECO:0000256" key="6">
    <source>
        <dbReference type="SAM" id="MobiDB-lite"/>
    </source>
</evidence>
<comment type="caution">
    <text evidence="8">The sequence shown here is derived from an EMBL/GenBank/DDBJ whole genome shotgun (WGS) entry which is preliminary data.</text>
</comment>
<name>K6WA93_9MICO</name>
<dbReference type="STRING" id="100225.SAMN05421595_2410"/>
<gene>
    <name evidence="8" type="ORF">AUCHE_16_01800</name>
</gene>
<evidence type="ECO:0008006" key="10">
    <source>
        <dbReference type="Google" id="ProtNLM"/>
    </source>
</evidence>
<evidence type="ECO:0000256" key="7">
    <source>
        <dbReference type="SAM" id="Phobius"/>
    </source>
</evidence>
<comment type="similarity">
    <text evidence="2">Belongs to the autoinducer-2 exporter (AI-2E) (TC 2.A.86) family.</text>
</comment>
<evidence type="ECO:0000313" key="8">
    <source>
        <dbReference type="EMBL" id="GAB78757.1"/>
    </source>
</evidence>
<dbReference type="Proteomes" id="UP000008495">
    <property type="component" value="Unassembled WGS sequence"/>
</dbReference>
<dbReference type="PANTHER" id="PTHR21716">
    <property type="entry name" value="TRANSMEMBRANE PROTEIN"/>
    <property type="match status" value="1"/>
</dbReference>
<feature type="compositionally biased region" description="Basic residues" evidence="6">
    <location>
        <begin position="1"/>
        <end position="10"/>
    </location>
</feature>
<dbReference type="eggNOG" id="COG0628">
    <property type="taxonomic scope" value="Bacteria"/>
</dbReference>
<accession>K6WA93</accession>
<sequence>MSKNRNRNRARKADVEAADPVISAERHTPRTTRRIAGAAPTAVATPEETTDPPSPSVNSTVRGMPRIFLIGVGGAGLAYCIMFVQGLGSVIGPVFLALNLMVTAYPLHSWLVRHRVNRNISAIFTGLVVLLVLCAFFTTIGWAITQLVTSLPEYNKQFETLVNTVTERLASVGVTPDTMLKQIQQISPSSVIGVVTPLFANLSSGAGLLAVLFGVVFFMTMDTVSIDERLELARRYHPRFVGGLESFSSGVRRYWIVSSVFGIISAVLDVLALRWIGVPLAPVWGILAFLCNYIPNVGFFIGLVPPALLALLALGPGHALSVIAAYMVLNFVVQSLIMPRFTGQAVGITATLTFVSLLFWSWVLGVLGALLAIPATLLCKSLLVDADPEARWANALIASDPLTYETDDQKKTTPTKHR</sequence>
<dbReference type="PANTHER" id="PTHR21716:SF64">
    <property type="entry name" value="AI-2 TRANSPORT PROTEIN TQSA"/>
    <property type="match status" value="1"/>
</dbReference>
<reference evidence="8 9" key="1">
    <citation type="submission" date="2012-08" db="EMBL/GenBank/DDBJ databases">
        <title>Whole genome shotgun sequence of Austwickia chelonae NBRC 105200.</title>
        <authorList>
            <person name="Yoshida I."/>
            <person name="Hosoyama A."/>
            <person name="Tsuchikane K."/>
            <person name="Katsumata H."/>
            <person name="Ando Y."/>
            <person name="Ohji S."/>
            <person name="Hamada M."/>
            <person name="Tamura T."/>
            <person name="Yamazoe A."/>
            <person name="Yamazaki S."/>
            <person name="Fujita N."/>
        </authorList>
    </citation>
    <scope>NUCLEOTIDE SEQUENCE [LARGE SCALE GENOMIC DNA]</scope>
    <source>
        <strain evidence="8 9">NBRC 105200</strain>
    </source>
</reference>
<dbReference type="EMBL" id="BAGZ01000016">
    <property type="protein sequence ID" value="GAB78757.1"/>
    <property type="molecule type" value="Genomic_DNA"/>
</dbReference>
<feature type="transmembrane region" description="Helical" evidence="7">
    <location>
        <begin position="67"/>
        <end position="84"/>
    </location>
</feature>
<organism evidence="8 9">
    <name type="scientific">Austwickia chelonae NBRC 105200</name>
    <dbReference type="NCBI Taxonomy" id="1184607"/>
    <lineage>
        <taxon>Bacteria</taxon>
        <taxon>Bacillati</taxon>
        <taxon>Actinomycetota</taxon>
        <taxon>Actinomycetes</taxon>
        <taxon>Micrococcales</taxon>
        <taxon>Dermatophilaceae</taxon>
        <taxon>Austwickia</taxon>
    </lineage>
</organism>
<dbReference type="InterPro" id="IPR002549">
    <property type="entry name" value="AI-2E-like"/>
</dbReference>
<proteinExistence type="inferred from homology"/>
<evidence type="ECO:0000256" key="3">
    <source>
        <dbReference type="ARBA" id="ARBA00022692"/>
    </source>
</evidence>
<feature type="transmembrane region" description="Helical" evidence="7">
    <location>
        <begin position="345"/>
        <end position="373"/>
    </location>
</feature>
<feature type="transmembrane region" description="Helical" evidence="7">
    <location>
        <begin position="311"/>
        <end position="333"/>
    </location>
</feature>
<feature type="transmembrane region" description="Helical" evidence="7">
    <location>
        <begin position="90"/>
        <end position="108"/>
    </location>
</feature>
<evidence type="ECO:0000313" key="9">
    <source>
        <dbReference type="Proteomes" id="UP000008495"/>
    </source>
</evidence>
<evidence type="ECO:0000256" key="1">
    <source>
        <dbReference type="ARBA" id="ARBA00004141"/>
    </source>
</evidence>
<feature type="transmembrane region" description="Helical" evidence="7">
    <location>
        <begin position="120"/>
        <end position="144"/>
    </location>
</feature>
<keyword evidence="4 7" id="KW-1133">Transmembrane helix</keyword>
<feature type="transmembrane region" description="Helical" evidence="7">
    <location>
        <begin position="198"/>
        <end position="219"/>
    </location>
</feature>
<feature type="transmembrane region" description="Helical" evidence="7">
    <location>
        <begin position="283"/>
        <end position="304"/>
    </location>
</feature>
<keyword evidence="9" id="KW-1185">Reference proteome</keyword>
<feature type="region of interest" description="Disordered" evidence="6">
    <location>
        <begin position="1"/>
        <end position="57"/>
    </location>
</feature>
<dbReference type="Pfam" id="PF01594">
    <property type="entry name" value="AI-2E_transport"/>
    <property type="match status" value="1"/>
</dbReference>
<keyword evidence="5 7" id="KW-0472">Membrane</keyword>
<dbReference type="RefSeq" id="WP_006503514.1">
    <property type="nucleotide sequence ID" value="NZ_BAGZ01000016.1"/>
</dbReference>
<evidence type="ECO:0000256" key="2">
    <source>
        <dbReference type="ARBA" id="ARBA00009773"/>
    </source>
</evidence>
<evidence type="ECO:0000256" key="5">
    <source>
        <dbReference type="ARBA" id="ARBA00023136"/>
    </source>
</evidence>
<keyword evidence="3 7" id="KW-0812">Transmembrane</keyword>
<dbReference type="GO" id="GO:0016020">
    <property type="term" value="C:membrane"/>
    <property type="evidence" value="ECO:0007669"/>
    <property type="project" value="UniProtKB-SubCell"/>
</dbReference>
<evidence type="ECO:0000256" key="4">
    <source>
        <dbReference type="ARBA" id="ARBA00022989"/>
    </source>
</evidence>
<feature type="transmembrane region" description="Helical" evidence="7">
    <location>
        <begin position="254"/>
        <end position="277"/>
    </location>
</feature>
<comment type="subcellular location">
    <subcellularLocation>
        <location evidence="1">Membrane</location>
        <topology evidence="1">Multi-pass membrane protein</topology>
    </subcellularLocation>
</comment>